<dbReference type="InterPro" id="IPR010400">
    <property type="entry name" value="PITH_dom"/>
</dbReference>
<dbReference type="AlphaFoldDB" id="A0A5J5EJ30"/>
<feature type="compositionally biased region" description="Basic and acidic residues" evidence="2">
    <location>
        <begin position="12"/>
        <end position="27"/>
    </location>
</feature>
<dbReference type="GO" id="GO:0005634">
    <property type="term" value="C:nucleus"/>
    <property type="evidence" value="ECO:0007669"/>
    <property type="project" value="TreeGrafter"/>
</dbReference>
<dbReference type="Gene3D" id="2.60.120.470">
    <property type="entry name" value="PITH domain"/>
    <property type="match status" value="1"/>
</dbReference>
<dbReference type="InterPro" id="IPR008979">
    <property type="entry name" value="Galactose-bd-like_sf"/>
</dbReference>
<keyword evidence="5" id="KW-1185">Reference proteome</keyword>
<dbReference type="Proteomes" id="UP000326924">
    <property type="component" value="Unassembled WGS sequence"/>
</dbReference>
<evidence type="ECO:0000256" key="1">
    <source>
        <dbReference type="ARBA" id="ARBA00025788"/>
    </source>
</evidence>
<dbReference type="PROSITE" id="PS51532">
    <property type="entry name" value="PITH"/>
    <property type="match status" value="1"/>
</dbReference>
<dbReference type="OrthoDB" id="2635at2759"/>
<organism evidence="4 5">
    <name type="scientific">Sphaerosporella brunnea</name>
    <dbReference type="NCBI Taxonomy" id="1250544"/>
    <lineage>
        <taxon>Eukaryota</taxon>
        <taxon>Fungi</taxon>
        <taxon>Dikarya</taxon>
        <taxon>Ascomycota</taxon>
        <taxon>Pezizomycotina</taxon>
        <taxon>Pezizomycetes</taxon>
        <taxon>Pezizales</taxon>
        <taxon>Pyronemataceae</taxon>
        <taxon>Sphaerosporella</taxon>
    </lineage>
</organism>
<proteinExistence type="inferred from homology"/>
<reference evidence="4 5" key="1">
    <citation type="submission" date="2019-09" db="EMBL/GenBank/DDBJ databases">
        <title>Draft genome of the ectomycorrhizal ascomycete Sphaerosporella brunnea.</title>
        <authorList>
            <consortium name="DOE Joint Genome Institute"/>
            <person name="Benucci G.M."/>
            <person name="Marozzi G."/>
            <person name="Antonielli L."/>
            <person name="Sanchez S."/>
            <person name="Marco P."/>
            <person name="Wang X."/>
            <person name="Falini L.B."/>
            <person name="Barry K."/>
            <person name="Haridas S."/>
            <person name="Lipzen A."/>
            <person name="Labutti K."/>
            <person name="Grigoriev I.V."/>
            <person name="Murat C."/>
            <person name="Martin F."/>
            <person name="Albertini E."/>
            <person name="Donnini D."/>
            <person name="Bonito G."/>
        </authorList>
    </citation>
    <scope>NUCLEOTIDE SEQUENCE [LARGE SCALE GENOMIC DNA]</scope>
    <source>
        <strain evidence="4 5">Sb_GMNB300</strain>
    </source>
</reference>
<sequence>MSHHHGHSCNGESHDHDHDHDHSHDDDLTPAIQSSLYHYIEFDRIQTFNEEVPGSGKAVIQKPWDERLDDSKVLSSDVDEQLLIYVPFTGDVRLHSILIRAEPSPNAPRKLKLFTNRDDLDFSAAADTPAVQTLMIPQQPPGGDEVMELPIKRALFNNVHALTLFFEDNHSDGEEDVTTLSYLGFKGDFAQLRKDPVVTFYEAAANPADHKNLVPGAQYGSMGI</sequence>
<dbReference type="EMBL" id="VXIS01000283">
    <property type="protein sequence ID" value="KAA8895191.1"/>
    <property type="molecule type" value="Genomic_DNA"/>
</dbReference>
<dbReference type="SUPFAM" id="SSF49785">
    <property type="entry name" value="Galactose-binding domain-like"/>
    <property type="match status" value="1"/>
</dbReference>
<dbReference type="Pfam" id="PF06201">
    <property type="entry name" value="PITH"/>
    <property type="match status" value="1"/>
</dbReference>
<evidence type="ECO:0000259" key="3">
    <source>
        <dbReference type="PROSITE" id="PS51532"/>
    </source>
</evidence>
<name>A0A5J5EJ30_9PEZI</name>
<dbReference type="InterPro" id="IPR045099">
    <property type="entry name" value="PITH1-like"/>
</dbReference>
<feature type="domain" description="PITH" evidence="3">
    <location>
        <begin position="25"/>
        <end position="205"/>
    </location>
</feature>
<gene>
    <name evidence="4" type="ORF">FN846DRAFT_351026</name>
</gene>
<evidence type="ECO:0000313" key="4">
    <source>
        <dbReference type="EMBL" id="KAA8895191.1"/>
    </source>
</evidence>
<dbReference type="InParanoid" id="A0A5J5EJ30"/>
<comment type="caution">
    <text evidence="4">The sequence shown here is derived from an EMBL/GenBank/DDBJ whole genome shotgun (WGS) entry which is preliminary data.</text>
</comment>
<protein>
    <submittedName>
        <fullName evidence="4">PITH domain-containing protein</fullName>
    </submittedName>
</protein>
<dbReference type="GO" id="GO:0005737">
    <property type="term" value="C:cytoplasm"/>
    <property type="evidence" value="ECO:0007669"/>
    <property type="project" value="UniProtKB-ARBA"/>
</dbReference>
<comment type="similarity">
    <text evidence="1">Belongs to the PITHD1 family.</text>
</comment>
<evidence type="ECO:0000256" key="2">
    <source>
        <dbReference type="SAM" id="MobiDB-lite"/>
    </source>
</evidence>
<dbReference type="InterPro" id="IPR037047">
    <property type="entry name" value="PITH_dom_sf"/>
</dbReference>
<dbReference type="PANTHER" id="PTHR12175">
    <property type="entry name" value="AD039 HT014 THIOREDOXIN FAMILY TRP26"/>
    <property type="match status" value="1"/>
</dbReference>
<dbReference type="PANTHER" id="PTHR12175:SF1">
    <property type="entry name" value="PITH DOMAIN-CONTAINING PROTEIN 1"/>
    <property type="match status" value="1"/>
</dbReference>
<feature type="region of interest" description="Disordered" evidence="2">
    <location>
        <begin position="1"/>
        <end position="28"/>
    </location>
</feature>
<accession>A0A5J5EJ30</accession>
<evidence type="ECO:0000313" key="5">
    <source>
        <dbReference type="Proteomes" id="UP000326924"/>
    </source>
</evidence>